<dbReference type="PROSITE" id="PS00463">
    <property type="entry name" value="ZN2_CY6_FUNGAL_1"/>
    <property type="match status" value="1"/>
</dbReference>
<dbReference type="AlphaFoldDB" id="A0A9W9T233"/>
<keyword evidence="3" id="KW-0804">Transcription</keyword>
<proteinExistence type="predicted"/>
<reference evidence="6" key="1">
    <citation type="submission" date="2022-11" db="EMBL/GenBank/DDBJ databases">
        <authorList>
            <person name="Petersen C."/>
        </authorList>
    </citation>
    <scope>NUCLEOTIDE SEQUENCE</scope>
    <source>
        <strain evidence="6">IBT 16849</strain>
    </source>
</reference>
<dbReference type="GO" id="GO:0001228">
    <property type="term" value="F:DNA-binding transcription activator activity, RNA polymerase II-specific"/>
    <property type="evidence" value="ECO:0007669"/>
    <property type="project" value="TreeGrafter"/>
</dbReference>
<dbReference type="InterPro" id="IPR053157">
    <property type="entry name" value="Sterol_Uptake_Regulator"/>
</dbReference>
<dbReference type="GO" id="GO:0003677">
    <property type="term" value="F:DNA binding"/>
    <property type="evidence" value="ECO:0007669"/>
    <property type="project" value="UniProtKB-KW"/>
</dbReference>
<dbReference type="SUPFAM" id="SSF57701">
    <property type="entry name" value="Zn2/Cys6 DNA-binding domain"/>
    <property type="match status" value="1"/>
</dbReference>
<comment type="caution">
    <text evidence="6">The sequence shown here is derived from an EMBL/GenBank/DDBJ whole genome shotgun (WGS) entry which is preliminary data.</text>
</comment>
<keyword evidence="7" id="KW-1185">Reference proteome</keyword>
<reference evidence="6" key="2">
    <citation type="journal article" date="2023" name="IMA Fungus">
        <title>Comparative genomic study of the Penicillium genus elucidates a diverse pangenome and 15 lateral gene transfer events.</title>
        <authorList>
            <person name="Petersen C."/>
            <person name="Sorensen T."/>
            <person name="Nielsen M.R."/>
            <person name="Sondergaard T.E."/>
            <person name="Sorensen J.L."/>
            <person name="Fitzpatrick D.A."/>
            <person name="Frisvad J.C."/>
            <person name="Nielsen K.L."/>
        </authorList>
    </citation>
    <scope>NUCLEOTIDE SEQUENCE</scope>
    <source>
        <strain evidence="6">IBT 16849</strain>
    </source>
</reference>
<evidence type="ECO:0000256" key="2">
    <source>
        <dbReference type="ARBA" id="ARBA00023125"/>
    </source>
</evidence>
<dbReference type="SMART" id="SM00066">
    <property type="entry name" value="GAL4"/>
    <property type="match status" value="1"/>
</dbReference>
<name>A0A9W9T233_9EURO</name>
<evidence type="ECO:0000256" key="4">
    <source>
        <dbReference type="ARBA" id="ARBA00023242"/>
    </source>
</evidence>
<dbReference type="EMBL" id="JAPQKP010000002">
    <property type="protein sequence ID" value="KAJ5206451.1"/>
    <property type="molecule type" value="Genomic_DNA"/>
</dbReference>
<evidence type="ECO:0000256" key="3">
    <source>
        <dbReference type="ARBA" id="ARBA00023163"/>
    </source>
</evidence>
<evidence type="ECO:0000256" key="1">
    <source>
        <dbReference type="ARBA" id="ARBA00023015"/>
    </source>
</evidence>
<keyword evidence="1" id="KW-0805">Transcription regulation</keyword>
<dbReference type="PANTHER" id="PTHR47784">
    <property type="entry name" value="STEROL UPTAKE CONTROL PROTEIN 2"/>
    <property type="match status" value="1"/>
</dbReference>
<evidence type="ECO:0000313" key="6">
    <source>
        <dbReference type="EMBL" id="KAJ5206451.1"/>
    </source>
</evidence>
<dbReference type="OrthoDB" id="5295362at2759"/>
<dbReference type="PANTHER" id="PTHR47784:SF10">
    <property type="entry name" value="TRANSCRIPTION FACTOR, PUTATIVE (AFU_ORTHOLOGUE AFUA_6G14150)-RELATED"/>
    <property type="match status" value="1"/>
</dbReference>
<gene>
    <name evidence="6" type="ORF">N7472_002899</name>
</gene>
<dbReference type="Gene3D" id="4.10.240.10">
    <property type="entry name" value="Zn(2)-C6 fungal-type DNA-binding domain"/>
    <property type="match status" value="1"/>
</dbReference>
<feature type="domain" description="Zn(2)-C6 fungal-type" evidence="5">
    <location>
        <begin position="13"/>
        <end position="43"/>
    </location>
</feature>
<evidence type="ECO:0000313" key="7">
    <source>
        <dbReference type="Proteomes" id="UP001150879"/>
    </source>
</evidence>
<dbReference type="PROSITE" id="PS50048">
    <property type="entry name" value="ZN2_CY6_FUNGAL_2"/>
    <property type="match status" value="1"/>
</dbReference>
<protein>
    <submittedName>
        <fullName evidence="6">Transcriptional regulator family: Fungal Specific TF</fullName>
    </submittedName>
</protein>
<dbReference type="Pfam" id="PF00172">
    <property type="entry name" value="Zn_clus"/>
    <property type="match status" value="1"/>
</dbReference>
<accession>A0A9W9T233</accession>
<keyword evidence="2" id="KW-0238">DNA-binding</keyword>
<evidence type="ECO:0000259" key="5">
    <source>
        <dbReference type="PROSITE" id="PS50048"/>
    </source>
</evidence>
<dbReference type="InterPro" id="IPR036864">
    <property type="entry name" value="Zn2-C6_fun-type_DNA-bd_sf"/>
</dbReference>
<dbReference type="GO" id="GO:0008270">
    <property type="term" value="F:zinc ion binding"/>
    <property type="evidence" value="ECO:0007669"/>
    <property type="project" value="InterPro"/>
</dbReference>
<dbReference type="InterPro" id="IPR001138">
    <property type="entry name" value="Zn2Cys6_DnaBD"/>
</dbReference>
<sequence>MPPRRAHTKSRQGCDQCKRRRVKCDEKGPPCSNCISRELSCTYLRAPARSNSLESQTPAPAPAPAPAPLAIIDQTPRSRISSLAASVSISGVRDLELMHKFSTETYQSLCSSNSEHYVWQIAIPRLALQYDFLMNGILALGALHIATTIEPPESLMYIDIALQYHNLTFAPYRAAVDHINPMNCEAALAQSIITTVIGIALPRVTASRGESSSITENIVVVFELLQGVKKIHRIGESWIKLELFTRRRKYWESGPVTIDSDTHAALEQLGTLNDETLASNDPDQHRVNKNAIVYLQHFSARVADSIDPANVLAWLATIDKEFVANVRRRQPLALLVLMHWGVLLGELDGQRWWARDSGRALVSELLDALHPRDMEWANAFAWPRKKMGL</sequence>
<keyword evidence="4" id="KW-0539">Nucleus</keyword>
<dbReference type="CDD" id="cd00067">
    <property type="entry name" value="GAL4"/>
    <property type="match status" value="1"/>
</dbReference>
<dbReference type="Proteomes" id="UP001150879">
    <property type="component" value="Unassembled WGS sequence"/>
</dbReference>
<organism evidence="6 7">
    <name type="scientific">Penicillium cf. griseofulvum</name>
    <dbReference type="NCBI Taxonomy" id="2972120"/>
    <lineage>
        <taxon>Eukaryota</taxon>
        <taxon>Fungi</taxon>
        <taxon>Dikarya</taxon>
        <taxon>Ascomycota</taxon>
        <taxon>Pezizomycotina</taxon>
        <taxon>Eurotiomycetes</taxon>
        <taxon>Eurotiomycetidae</taxon>
        <taxon>Eurotiales</taxon>
        <taxon>Aspergillaceae</taxon>
        <taxon>Penicillium</taxon>
    </lineage>
</organism>